<reference evidence="11" key="1">
    <citation type="journal article" date="2014" name="Toxicon">
        <title>Testing the Toxicofera: comparative transcriptomics casts doubt on the single, early evolution of the reptile venom system.</title>
        <authorList>
            <person name="Hargreaves A.D."/>
            <person name="Swain M.T."/>
            <person name="Logan D.W."/>
            <person name="Mulley J.F."/>
        </authorList>
    </citation>
    <scope>NUCLEOTIDE SEQUENCE</scope>
    <source>
        <tissue evidence="11">Skin</tissue>
    </source>
</reference>
<keyword evidence="5 9" id="KW-0732">Signal</keyword>
<dbReference type="PROSITE" id="PS51390">
    <property type="entry name" value="WAP"/>
    <property type="match status" value="1"/>
</dbReference>
<evidence type="ECO:0000256" key="7">
    <source>
        <dbReference type="ARBA" id="ARBA00023157"/>
    </source>
</evidence>
<dbReference type="AlphaFoldDB" id="A0A098LWQ3"/>
<feature type="signal peptide" evidence="9">
    <location>
        <begin position="1"/>
        <end position="24"/>
    </location>
</feature>
<keyword evidence="6" id="KW-0044">Antibiotic</keyword>
<dbReference type="PANTHER" id="PTHR19441:SF44">
    <property type="entry name" value="ANTILEUKOPROTEINASE"/>
    <property type="match status" value="1"/>
</dbReference>
<dbReference type="InterPro" id="IPR008197">
    <property type="entry name" value="WAP_dom"/>
</dbReference>
<dbReference type="Pfam" id="PF00095">
    <property type="entry name" value="WAP"/>
    <property type="match status" value="1"/>
</dbReference>
<evidence type="ECO:0000256" key="3">
    <source>
        <dbReference type="ARBA" id="ARBA00022525"/>
    </source>
</evidence>
<keyword evidence="3" id="KW-0964">Secreted</keyword>
<dbReference type="EMBL" id="GBIC01000035">
    <property type="protein sequence ID" value="JAC94908.1"/>
    <property type="molecule type" value="mRNA"/>
</dbReference>
<dbReference type="GO" id="GO:0005615">
    <property type="term" value="C:extracellular space"/>
    <property type="evidence" value="ECO:0007669"/>
    <property type="project" value="TreeGrafter"/>
</dbReference>
<dbReference type="PANTHER" id="PTHR19441">
    <property type="entry name" value="WHEY ACDIC PROTEIN WAP"/>
    <property type="match status" value="1"/>
</dbReference>
<dbReference type="GO" id="GO:0045087">
    <property type="term" value="P:innate immune response"/>
    <property type="evidence" value="ECO:0007669"/>
    <property type="project" value="TreeGrafter"/>
</dbReference>
<feature type="chain" id="PRO_5001944867" evidence="9">
    <location>
        <begin position="25"/>
        <end position="72"/>
    </location>
</feature>
<dbReference type="FunFam" id="4.10.75.10:FF:000001">
    <property type="entry name" value="Anosmin 1"/>
    <property type="match status" value="1"/>
</dbReference>
<evidence type="ECO:0000256" key="4">
    <source>
        <dbReference type="ARBA" id="ARBA00022529"/>
    </source>
</evidence>
<evidence type="ECO:0000256" key="8">
    <source>
        <dbReference type="ARBA" id="ARBA00035122"/>
    </source>
</evidence>
<organism evidence="11">
    <name type="scientific">Python regius</name>
    <name type="common">Ball python</name>
    <name type="synonym">Boa regia</name>
    <dbReference type="NCBI Taxonomy" id="51751"/>
    <lineage>
        <taxon>Eukaryota</taxon>
        <taxon>Metazoa</taxon>
        <taxon>Chordata</taxon>
        <taxon>Craniata</taxon>
        <taxon>Vertebrata</taxon>
        <taxon>Euteleostomi</taxon>
        <taxon>Lepidosauria</taxon>
        <taxon>Squamata</taxon>
        <taxon>Bifurcata</taxon>
        <taxon>Unidentata</taxon>
        <taxon>Episquamata</taxon>
        <taxon>Toxicofera</taxon>
        <taxon>Serpentes</taxon>
        <taxon>Henophidia</taxon>
        <taxon>Pythonidae</taxon>
        <taxon>Python</taxon>
    </lineage>
</organism>
<keyword evidence="7" id="KW-1015">Disulfide bond</keyword>
<evidence type="ECO:0000256" key="9">
    <source>
        <dbReference type="SAM" id="SignalP"/>
    </source>
</evidence>
<dbReference type="Gene3D" id="4.10.75.10">
    <property type="entry name" value="Elafin-like"/>
    <property type="match status" value="1"/>
</dbReference>
<evidence type="ECO:0000256" key="2">
    <source>
        <dbReference type="ARBA" id="ARBA00004613"/>
    </source>
</evidence>
<proteinExistence type="evidence at transcript level"/>
<dbReference type="InterPro" id="IPR036645">
    <property type="entry name" value="Elafin-like_sf"/>
</dbReference>
<sequence>MKAVRGLLLLGLLALLAELPLSVGQNEKPGVCPRPPPGTVTPCVEYCKSDWECRGIQKCCRYACMRACMDPV</sequence>
<protein>
    <submittedName>
        <fullName evidence="11">Waprin-like protein</fullName>
    </submittedName>
</protein>
<dbReference type="InterPro" id="IPR050514">
    <property type="entry name" value="WAP_four-disulfide_core"/>
</dbReference>
<comment type="subcellular location">
    <subcellularLocation>
        <location evidence="2">Secreted</location>
    </subcellularLocation>
</comment>
<dbReference type="GO" id="GO:0019731">
    <property type="term" value="P:antibacterial humoral response"/>
    <property type="evidence" value="ECO:0007669"/>
    <property type="project" value="TreeGrafter"/>
</dbReference>
<evidence type="ECO:0000259" key="10">
    <source>
        <dbReference type="PROSITE" id="PS51390"/>
    </source>
</evidence>
<comment type="function">
    <text evidence="1">Damages membranes of susceptible bacteria. Has no hemolytic activity. Not toxic to mice. Does not inhibit the proteinases elastase and cathepsin G.</text>
</comment>
<evidence type="ECO:0000313" key="11">
    <source>
        <dbReference type="EMBL" id="JAC94908.1"/>
    </source>
</evidence>
<comment type="similarity">
    <text evidence="8">Belongs to the venom waprin family.</text>
</comment>
<evidence type="ECO:0000256" key="5">
    <source>
        <dbReference type="ARBA" id="ARBA00022729"/>
    </source>
</evidence>
<dbReference type="GO" id="GO:0004867">
    <property type="term" value="F:serine-type endopeptidase inhibitor activity"/>
    <property type="evidence" value="ECO:0007669"/>
    <property type="project" value="TreeGrafter"/>
</dbReference>
<name>A0A098LWQ3_PYTRG</name>
<dbReference type="PRINTS" id="PR00003">
    <property type="entry name" value="4DISULPHCORE"/>
</dbReference>
<keyword evidence="4" id="KW-0929">Antimicrobial</keyword>
<feature type="domain" description="WAP" evidence="10">
    <location>
        <begin position="25"/>
        <end position="72"/>
    </location>
</feature>
<dbReference type="SUPFAM" id="SSF57256">
    <property type="entry name" value="Elafin-like"/>
    <property type="match status" value="1"/>
</dbReference>
<evidence type="ECO:0000256" key="6">
    <source>
        <dbReference type="ARBA" id="ARBA00023022"/>
    </source>
</evidence>
<evidence type="ECO:0000256" key="1">
    <source>
        <dbReference type="ARBA" id="ARBA00002473"/>
    </source>
</evidence>
<dbReference type="SMART" id="SM00217">
    <property type="entry name" value="WAP"/>
    <property type="match status" value="1"/>
</dbReference>
<accession>A0A098LWQ3</accession>